<evidence type="ECO:0000256" key="1">
    <source>
        <dbReference type="ARBA" id="ARBA00004123"/>
    </source>
</evidence>
<dbReference type="EMBL" id="CAJVRM010000518">
    <property type="protein sequence ID" value="CAG8981798.1"/>
    <property type="molecule type" value="Genomic_DNA"/>
</dbReference>
<comment type="subcellular location">
    <subcellularLocation>
        <location evidence="1">Nucleus</location>
    </subcellularLocation>
</comment>
<dbReference type="OrthoDB" id="297219at2759"/>
<dbReference type="GO" id="GO:1902369">
    <property type="term" value="P:negative regulation of RNA catabolic process"/>
    <property type="evidence" value="ECO:0007669"/>
    <property type="project" value="TreeGrafter"/>
</dbReference>
<dbReference type="GO" id="GO:0071013">
    <property type="term" value="C:catalytic step 2 spliceosome"/>
    <property type="evidence" value="ECO:0007669"/>
    <property type="project" value="TreeGrafter"/>
</dbReference>
<sequence>MSEPNVPKFGSFRPKAQTSQQTPKNSERESKHHSKSDERKERWVQEDEKHRHRHRRHQRSRSRERHGKTTEVKAAAPPLKVPYDNSPEIFVIDRKGDEKNLAYNSVHRYSVPPFHRIGAGNVLGAPSNIIIDRYASDDKVIVLRDGRNSNASRRERYAFSKIDREKPRLLRIRPEATVKDQDDPSANYVPLENTRSRKRRKIGAEDDGSSASDDDETHYRSIHGKKRATEPEDGALQYATESDDSSYEDGIPVSNLAVRQKNIELSRRVEEFPHEIESWLALIELQDTLLRDEDDRHRATNAEIRSTAEIKIHMYEKALDRAKTLQDREKLLLGLMTEGAKIWDSNLQTVRWEQISKDNIDSLMLWKSYLNFKQTSFTTLRYEEIRDMFLNRIELLSKEAPKAAYLGADAIYQQLIYVLLRATFFIRESGYQELGIAIWQGVLEINFQGSEQNSSVSVSPGSLNDFWESEVPRIGEDGSLGWRHFLETQDSSEAPPSLTDEPENSSIQDKHQIFGCWAAAERFRSLSTPARTMDEVVENDPYRVILFSDIEKFLIVLPSEAESLHKALLDAFLLFCRLSPMSALGREAPYKWCNDAFVQGEVLESKPDYMKKQYFPPKETNEDVTINNVSMLITSPSDFQVSSDTMFSSKLWFEGIPAWSERYSEQHRPLPYLWVRNTLKQLTQAYFREYLAEYYLAFEWRNEPDTVKKVAKSLLKKHPASLRLYNAYGMIEHARGNEEISDAVFSAALNMNGSSLNDNNNAKEAILVWRNYTWFKIETSENPLALQQIFSIPNGVLAKNVENSPAILLKTKQYLISNRDHPLSTGELCTATIYAELLALLEYLTRKSGIETQSNAQGDISCALKVYTTFSKSLSERNHSQTISHELLLQSASRLLYHHASIGPFRPALLREHLTTFLTLFPRNTIFLSLYTWNESRLRIDNRVRNILQSTILTPTNDTVPTRLFAIRYELNHGTIHSVRSAFERALSSPTCSSSPALWKLYILFCLHTAEFRPKARGVWYRALRACPWVKELYIFGFEEMGELLGFEEMKGTWRVMGEKELRVHVDLEDLFEEFEERGLEQREGKRLAVRWVYFR</sequence>
<feature type="compositionally biased region" description="Basic residues" evidence="4">
    <location>
        <begin position="50"/>
        <end position="66"/>
    </location>
</feature>
<evidence type="ECO:0000313" key="6">
    <source>
        <dbReference type="Proteomes" id="UP000701801"/>
    </source>
</evidence>
<proteinExistence type="inferred from homology"/>
<dbReference type="PANTHER" id="PTHR13471:SF0">
    <property type="entry name" value="NUCLEAR EXOSOME REGULATOR NRDE2"/>
    <property type="match status" value="1"/>
</dbReference>
<keyword evidence="6" id="KW-1185">Reference proteome</keyword>
<dbReference type="AlphaFoldDB" id="A0A9N9LXR3"/>
<evidence type="ECO:0000256" key="4">
    <source>
        <dbReference type="SAM" id="MobiDB-lite"/>
    </source>
</evidence>
<comment type="caution">
    <text evidence="5">The sequence shown here is derived from an EMBL/GenBank/DDBJ whole genome shotgun (WGS) entry which is preliminary data.</text>
</comment>
<dbReference type="PANTHER" id="PTHR13471">
    <property type="entry name" value="TETRATRICOPEPTIDE-LIKE HELICAL"/>
    <property type="match status" value="1"/>
</dbReference>
<evidence type="ECO:0008006" key="7">
    <source>
        <dbReference type="Google" id="ProtNLM"/>
    </source>
</evidence>
<name>A0A9N9LXR3_9HELO</name>
<dbReference type="Gene3D" id="1.25.40.10">
    <property type="entry name" value="Tetratricopeptide repeat domain"/>
    <property type="match status" value="1"/>
</dbReference>
<keyword evidence="3" id="KW-0539">Nucleus</keyword>
<comment type="similarity">
    <text evidence="2">Belongs to the NRDE2 family.</text>
</comment>
<dbReference type="GO" id="GO:0031048">
    <property type="term" value="P:regulatory ncRNA-mediated heterochromatin formation"/>
    <property type="evidence" value="ECO:0007669"/>
    <property type="project" value="TreeGrafter"/>
</dbReference>
<accession>A0A9N9LXR3</accession>
<dbReference type="Proteomes" id="UP000701801">
    <property type="component" value="Unassembled WGS sequence"/>
</dbReference>
<feature type="compositionally biased region" description="Basic and acidic residues" evidence="4">
    <location>
        <begin position="172"/>
        <end position="182"/>
    </location>
</feature>
<feature type="region of interest" description="Disordered" evidence="4">
    <location>
        <begin position="1"/>
        <end position="80"/>
    </location>
</feature>
<dbReference type="InterPro" id="IPR011990">
    <property type="entry name" value="TPR-like_helical_dom_sf"/>
</dbReference>
<evidence type="ECO:0000256" key="3">
    <source>
        <dbReference type="ARBA" id="ARBA00023242"/>
    </source>
</evidence>
<evidence type="ECO:0000313" key="5">
    <source>
        <dbReference type="EMBL" id="CAG8981798.1"/>
    </source>
</evidence>
<feature type="compositionally biased region" description="Basic and acidic residues" evidence="4">
    <location>
        <begin position="25"/>
        <end position="49"/>
    </location>
</feature>
<evidence type="ECO:0000256" key="2">
    <source>
        <dbReference type="ARBA" id="ARBA00009265"/>
    </source>
</evidence>
<gene>
    <name evidence="5" type="ORF">HYALB_00004741</name>
</gene>
<dbReference type="SUPFAM" id="SSF48452">
    <property type="entry name" value="TPR-like"/>
    <property type="match status" value="1"/>
</dbReference>
<dbReference type="InterPro" id="IPR013633">
    <property type="entry name" value="NRDE-2"/>
</dbReference>
<feature type="compositionally biased region" description="Acidic residues" evidence="4">
    <location>
        <begin position="205"/>
        <end position="216"/>
    </location>
</feature>
<feature type="region of interest" description="Disordered" evidence="4">
    <location>
        <begin position="172"/>
        <end position="234"/>
    </location>
</feature>
<protein>
    <recommendedName>
        <fullName evidence="7">DUF1740-domain-containing protein</fullName>
    </recommendedName>
</protein>
<dbReference type="Pfam" id="PF08424">
    <property type="entry name" value="NRDE-2"/>
    <property type="match status" value="1"/>
</dbReference>
<reference evidence="5" key="1">
    <citation type="submission" date="2021-07" db="EMBL/GenBank/DDBJ databases">
        <authorList>
            <person name="Durling M."/>
        </authorList>
    </citation>
    <scope>NUCLEOTIDE SEQUENCE</scope>
</reference>
<organism evidence="5 6">
    <name type="scientific">Hymenoscyphus albidus</name>
    <dbReference type="NCBI Taxonomy" id="595503"/>
    <lineage>
        <taxon>Eukaryota</taxon>
        <taxon>Fungi</taxon>
        <taxon>Dikarya</taxon>
        <taxon>Ascomycota</taxon>
        <taxon>Pezizomycotina</taxon>
        <taxon>Leotiomycetes</taxon>
        <taxon>Helotiales</taxon>
        <taxon>Helotiaceae</taxon>
        <taxon>Hymenoscyphus</taxon>
    </lineage>
</organism>